<gene>
    <name evidence="3" type="ORF">B0T11DRAFT_125042</name>
</gene>
<dbReference type="PANTHER" id="PTHR13082:SF0">
    <property type="entry name" value="HISTONE DEACETYLASE COMPLEX SUBUNIT SAP18"/>
    <property type="match status" value="1"/>
</dbReference>
<comment type="similarity">
    <text evidence="1">Belongs to the SAP18 family.</text>
</comment>
<proteinExistence type="inferred from homology"/>
<dbReference type="Gene3D" id="3.10.20.550">
    <property type="entry name" value="ASAP complex, SAP18 subunit"/>
    <property type="match status" value="1"/>
</dbReference>
<evidence type="ECO:0000313" key="4">
    <source>
        <dbReference type="Proteomes" id="UP000813385"/>
    </source>
</evidence>
<dbReference type="Pfam" id="PF06487">
    <property type="entry name" value="SAP18"/>
    <property type="match status" value="1"/>
</dbReference>
<name>A0A8K0X1F4_9PEZI</name>
<reference evidence="3" key="1">
    <citation type="journal article" date="2021" name="Nat. Commun.">
        <title>Genetic determinants of endophytism in the Arabidopsis root mycobiome.</title>
        <authorList>
            <person name="Mesny F."/>
            <person name="Miyauchi S."/>
            <person name="Thiergart T."/>
            <person name="Pickel B."/>
            <person name="Atanasova L."/>
            <person name="Karlsson M."/>
            <person name="Huettel B."/>
            <person name="Barry K.W."/>
            <person name="Haridas S."/>
            <person name="Chen C."/>
            <person name="Bauer D."/>
            <person name="Andreopoulos W."/>
            <person name="Pangilinan J."/>
            <person name="LaButti K."/>
            <person name="Riley R."/>
            <person name="Lipzen A."/>
            <person name="Clum A."/>
            <person name="Drula E."/>
            <person name="Henrissat B."/>
            <person name="Kohler A."/>
            <person name="Grigoriev I.V."/>
            <person name="Martin F.M."/>
            <person name="Hacquard S."/>
        </authorList>
    </citation>
    <scope>NUCLEOTIDE SEQUENCE</scope>
    <source>
        <strain evidence="3">MPI-CAGE-AT-0016</strain>
    </source>
</reference>
<sequence length="241" mass="26027">MAASQTDREDNTPFLLRLFCRQGAFHRPEEFASRSVRPSVSIYTWPSCSLNELACQIASEQPSLLPHPSIGTRLAFRLVYPDTRGANASNHDQPRFMVKDIGSVVIGEGMAGASNGSHAAGDDDDVEMGDRSPLEPSLGDSTLEDARYVIGDYVSCAILPPLPDGSIAPEYAARRERPGPVPPRGGGGPGGFRGDSGFGRGDARGRRRGFGDVPSGDWRRGERLPDEGPSRPPGRGNRRWR</sequence>
<accession>A0A8K0X1F4</accession>
<comment type="caution">
    <text evidence="3">The sequence shown here is derived from an EMBL/GenBank/DDBJ whole genome shotgun (WGS) entry which is preliminary data.</text>
</comment>
<feature type="region of interest" description="Disordered" evidence="2">
    <location>
        <begin position="112"/>
        <end position="140"/>
    </location>
</feature>
<organism evidence="3 4">
    <name type="scientific">Plectosphaerella cucumerina</name>
    <dbReference type="NCBI Taxonomy" id="40658"/>
    <lineage>
        <taxon>Eukaryota</taxon>
        <taxon>Fungi</taxon>
        <taxon>Dikarya</taxon>
        <taxon>Ascomycota</taxon>
        <taxon>Pezizomycotina</taxon>
        <taxon>Sordariomycetes</taxon>
        <taxon>Hypocreomycetidae</taxon>
        <taxon>Glomerellales</taxon>
        <taxon>Plectosphaerellaceae</taxon>
        <taxon>Plectosphaerella</taxon>
    </lineage>
</organism>
<dbReference type="EMBL" id="JAGPXD010000005">
    <property type="protein sequence ID" value="KAH7354186.1"/>
    <property type="molecule type" value="Genomic_DNA"/>
</dbReference>
<dbReference type="PANTHER" id="PTHR13082">
    <property type="entry name" value="SAP18"/>
    <property type="match status" value="1"/>
</dbReference>
<dbReference type="OrthoDB" id="440566at2759"/>
<feature type="region of interest" description="Disordered" evidence="2">
    <location>
        <begin position="174"/>
        <end position="241"/>
    </location>
</feature>
<keyword evidence="4" id="KW-1185">Reference proteome</keyword>
<evidence type="ECO:0000256" key="2">
    <source>
        <dbReference type="SAM" id="MobiDB-lite"/>
    </source>
</evidence>
<dbReference type="AlphaFoldDB" id="A0A8K0X1F4"/>
<evidence type="ECO:0000313" key="3">
    <source>
        <dbReference type="EMBL" id="KAH7354186.1"/>
    </source>
</evidence>
<dbReference type="Proteomes" id="UP000813385">
    <property type="component" value="Unassembled WGS sequence"/>
</dbReference>
<evidence type="ECO:0000256" key="1">
    <source>
        <dbReference type="ARBA" id="ARBA00009143"/>
    </source>
</evidence>
<dbReference type="GO" id="GO:0005634">
    <property type="term" value="C:nucleus"/>
    <property type="evidence" value="ECO:0007669"/>
    <property type="project" value="TreeGrafter"/>
</dbReference>
<feature type="compositionally biased region" description="Basic and acidic residues" evidence="2">
    <location>
        <begin position="217"/>
        <end position="229"/>
    </location>
</feature>
<dbReference type="InterPro" id="IPR010516">
    <property type="entry name" value="SAP18"/>
</dbReference>
<dbReference type="InterPro" id="IPR042534">
    <property type="entry name" value="SAP18_sf"/>
</dbReference>
<protein>
    <submittedName>
        <fullName evidence="3">Sin3 associated polypeptide p18</fullName>
    </submittedName>
</protein>
<feature type="compositionally biased region" description="Gly residues" evidence="2">
    <location>
        <begin position="184"/>
        <end position="200"/>
    </location>
</feature>